<dbReference type="SUPFAM" id="SSF50475">
    <property type="entry name" value="FMN-binding split barrel"/>
    <property type="match status" value="1"/>
</dbReference>
<feature type="domain" description="Flavin reductase like" evidence="5">
    <location>
        <begin position="32"/>
        <end position="167"/>
    </location>
</feature>
<evidence type="ECO:0000259" key="5">
    <source>
        <dbReference type="Pfam" id="PF01613"/>
    </source>
</evidence>
<evidence type="ECO:0000313" key="6">
    <source>
        <dbReference type="EMBL" id="MBC3846702.1"/>
    </source>
</evidence>
<keyword evidence="2" id="KW-0285">Flavoprotein</keyword>
<sequence length="212" mass="23729">MVEFSNDDLKKMHHLYRINLINSCSGYKSANLIGTKSNDGISNVAVFSSITHLGSNPALLGFFLRPTTVMRNTYHNIKATGNYTINHIYDDILNDAHHTSAKYDGHISEFDVTNLSEDFKDGFSSPFVKGSPVQMAMEYVEEYPIAANNTILVIGKIKKLYIDDTLLEKDGFVNLSKGKVATINGLDGYAIPELKQRLDYQRPKPQFVNSND</sequence>
<keyword evidence="3" id="KW-0288">FMN</keyword>
<evidence type="ECO:0000256" key="1">
    <source>
        <dbReference type="ARBA" id="ARBA00001917"/>
    </source>
</evidence>
<dbReference type="PANTHER" id="PTHR33798">
    <property type="entry name" value="FLAVOPROTEIN OXYGENASE"/>
    <property type="match status" value="1"/>
</dbReference>
<dbReference type="InterPro" id="IPR002563">
    <property type="entry name" value="Flavin_Rdtase-like_dom"/>
</dbReference>
<reference evidence="6 7" key="1">
    <citation type="submission" date="2020-08" db="EMBL/GenBank/DDBJ databases">
        <title>Winogradskyella ouciana sp. nov., isolated from the hadal seawater of the Mariana Trench.</title>
        <authorList>
            <person name="He X."/>
        </authorList>
    </citation>
    <scope>NUCLEOTIDE SEQUENCE [LARGE SCALE GENOMIC DNA]</scope>
    <source>
        <strain evidence="6 7">KCTC 22026</strain>
    </source>
</reference>
<proteinExistence type="inferred from homology"/>
<evidence type="ECO:0000256" key="3">
    <source>
        <dbReference type="ARBA" id="ARBA00022643"/>
    </source>
</evidence>
<comment type="cofactor">
    <cofactor evidence="1">
        <name>FMN</name>
        <dbReference type="ChEBI" id="CHEBI:58210"/>
    </cofactor>
</comment>
<evidence type="ECO:0000256" key="4">
    <source>
        <dbReference type="ARBA" id="ARBA00038054"/>
    </source>
</evidence>
<dbReference type="Proteomes" id="UP000607435">
    <property type="component" value="Unassembled WGS sequence"/>
</dbReference>
<dbReference type="PANTHER" id="PTHR33798:SF5">
    <property type="entry name" value="FLAVIN REDUCTASE LIKE DOMAIN-CONTAINING PROTEIN"/>
    <property type="match status" value="1"/>
</dbReference>
<comment type="caution">
    <text evidence="6">The sequence shown here is derived from an EMBL/GenBank/DDBJ whole genome shotgun (WGS) entry which is preliminary data.</text>
</comment>
<accession>A0ABR6Y1S5</accession>
<evidence type="ECO:0000256" key="2">
    <source>
        <dbReference type="ARBA" id="ARBA00022630"/>
    </source>
</evidence>
<dbReference type="RefSeq" id="WP_186845812.1">
    <property type="nucleotide sequence ID" value="NZ_JACOME010000002.1"/>
</dbReference>
<dbReference type="InterPro" id="IPR012349">
    <property type="entry name" value="Split_barrel_FMN-bd"/>
</dbReference>
<protein>
    <submittedName>
        <fullName evidence="6">Flavin reductase</fullName>
    </submittedName>
</protein>
<gene>
    <name evidence="6" type="ORF">H6H04_09955</name>
</gene>
<keyword evidence="7" id="KW-1185">Reference proteome</keyword>
<dbReference type="EMBL" id="JACOME010000002">
    <property type="protein sequence ID" value="MBC3846702.1"/>
    <property type="molecule type" value="Genomic_DNA"/>
</dbReference>
<comment type="similarity">
    <text evidence="4">Belongs to the flavoredoxin family.</text>
</comment>
<dbReference type="Pfam" id="PF01613">
    <property type="entry name" value="Flavin_Reduct"/>
    <property type="match status" value="1"/>
</dbReference>
<name>A0ABR6Y1S5_9FLAO</name>
<dbReference type="Gene3D" id="2.30.110.10">
    <property type="entry name" value="Electron Transport, Fmn-binding Protein, Chain A"/>
    <property type="match status" value="1"/>
</dbReference>
<organism evidence="6 7">
    <name type="scientific">Winogradskyella echinorum</name>
    <dbReference type="NCBI Taxonomy" id="538189"/>
    <lineage>
        <taxon>Bacteria</taxon>
        <taxon>Pseudomonadati</taxon>
        <taxon>Bacteroidota</taxon>
        <taxon>Flavobacteriia</taxon>
        <taxon>Flavobacteriales</taxon>
        <taxon>Flavobacteriaceae</taxon>
        <taxon>Winogradskyella</taxon>
    </lineage>
</organism>
<evidence type="ECO:0000313" key="7">
    <source>
        <dbReference type="Proteomes" id="UP000607435"/>
    </source>
</evidence>